<sequence>MMTARLGLGTYRCHDVAEAAVRAASRGADWVDTAPNYGGGRAEAALALVLAAYPDLRVSTKAGFVPPGAGRTGVRAGALSAGAAERGHCLAPDYIAWQVARSRRVLGRIPDVVFLHNPEHDCQEDEIAGRLHSAFLALEEACNQRVINSYGVSTWRGFSSGLFDVPALLELATKAGGPQHHLRAVQLPVSLIHLGAVAQALDGHGPLVDAPAAGLEVFASAPLHGGEIPGLVTRELTDLISPGSTPAQAALAVVASTTGVGRVLLSTGNPEHWAQAADAVGRPPLSPGVLRRVVDVLGT</sequence>
<dbReference type="AlphaFoldDB" id="A0A8G1UC62"/>
<dbReference type="InterPro" id="IPR053135">
    <property type="entry name" value="AKR2_Oxidoreductase"/>
</dbReference>
<dbReference type="SUPFAM" id="SSF51430">
    <property type="entry name" value="NAD(P)-linked oxidoreductase"/>
    <property type="match status" value="1"/>
</dbReference>
<dbReference type="Gene3D" id="3.20.20.100">
    <property type="entry name" value="NADP-dependent oxidoreductase domain"/>
    <property type="match status" value="1"/>
</dbReference>
<organism evidence="2 3">
    <name type="scientific">Kitasatospora cineracea</name>
    <dbReference type="NCBI Taxonomy" id="88074"/>
    <lineage>
        <taxon>Bacteria</taxon>
        <taxon>Bacillati</taxon>
        <taxon>Actinomycetota</taxon>
        <taxon>Actinomycetes</taxon>
        <taxon>Kitasatosporales</taxon>
        <taxon>Streptomycetaceae</taxon>
        <taxon>Kitasatospora</taxon>
    </lineage>
</organism>
<gene>
    <name evidence="2" type="ORF">EDD39_6185</name>
</gene>
<evidence type="ECO:0000259" key="1">
    <source>
        <dbReference type="Pfam" id="PF00248"/>
    </source>
</evidence>
<reference evidence="2 3" key="1">
    <citation type="submission" date="2018-11" db="EMBL/GenBank/DDBJ databases">
        <title>Sequencing the genomes of 1000 actinobacteria strains.</title>
        <authorList>
            <person name="Klenk H.-P."/>
        </authorList>
    </citation>
    <scope>NUCLEOTIDE SEQUENCE [LARGE SCALE GENOMIC DNA]</scope>
    <source>
        <strain evidence="2 3">DSM 44780</strain>
    </source>
</reference>
<dbReference type="RefSeq" id="WP_341869348.1">
    <property type="nucleotide sequence ID" value="NZ_RJVJ01000002.1"/>
</dbReference>
<dbReference type="Pfam" id="PF00248">
    <property type="entry name" value="Aldo_ket_red"/>
    <property type="match status" value="1"/>
</dbReference>
<feature type="domain" description="NADP-dependent oxidoreductase" evidence="1">
    <location>
        <begin position="11"/>
        <end position="155"/>
    </location>
</feature>
<dbReference type="PANTHER" id="PTHR43312">
    <property type="entry name" value="D-THREO-ALDOSE 1-DEHYDROGENASE"/>
    <property type="match status" value="1"/>
</dbReference>
<dbReference type="CDD" id="cd19099">
    <property type="entry name" value="AKR_unchar"/>
    <property type="match status" value="1"/>
</dbReference>
<dbReference type="Proteomes" id="UP000267408">
    <property type="component" value="Unassembled WGS sequence"/>
</dbReference>
<accession>A0A8G1UC62</accession>
<comment type="caution">
    <text evidence="2">The sequence shown here is derived from an EMBL/GenBank/DDBJ whole genome shotgun (WGS) entry which is preliminary data.</text>
</comment>
<dbReference type="PANTHER" id="PTHR43312:SF1">
    <property type="entry name" value="NADP-DEPENDENT OXIDOREDUCTASE DOMAIN-CONTAINING PROTEIN"/>
    <property type="match status" value="1"/>
</dbReference>
<dbReference type="InterPro" id="IPR036812">
    <property type="entry name" value="NAD(P)_OxRdtase_dom_sf"/>
</dbReference>
<dbReference type="EMBL" id="RJVJ01000002">
    <property type="protein sequence ID" value="ROR38022.1"/>
    <property type="molecule type" value="Genomic_DNA"/>
</dbReference>
<name>A0A8G1UC62_9ACTN</name>
<evidence type="ECO:0000313" key="2">
    <source>
        <dbReference type="EMBL" id="ROR38022.1"/>
    </source>
</evidence>
<dbReference type="InterPro" id="IPR023210">
    <property type="entry name" value="NADP_OxRdtase_dom"/>
</dbReference>
<protein>
    <submittedName>
        <fullName evidence="2">Aryl-alcohol dehydrogenase-like predicted oxidoreductase</fullName>
    </submittedName>
</protein>
<evidence type="ECO:0000313" key="3">
    <source>
        <dbReference type="Proteomes" id="UP000267408"/>
    </source>
</evidence>
<proteinExistence type="predicted"/>